<dbReference type="AlphaFoldDB" id="A0A7W6EC36"/>
<dbReference type="EMBL" id="JACIEK010000005">
    <property type="protein sequence ID" value="MBB3998542.1"/>
    <property type="molecule type" value="Genomic_DNA"/>
</dbReference>
<accession>A0A7W6EC36</accession>
<feature type="coiled-coil region" evidence="1">
    <location>
        <begin position="40"/>
        <end position="106"/>
    </location>
</feature>
<keyword evidence="1" id="KW-0175">Coiled coil</keyword>
<evidence type="ECO:0000313" key="2">
    <source>
        <dbReference type="EMBL" id="MBB3998542.1"/>
    </source>
</evidence>
<evidence type="ECO:0000256" key="1">
    <source>
        <dbReference type="SAM" id="Coils"/>
    </source>
</evidence>
<proteinExistence type="predicted"/>
<protein>
    <submittedName>
        <fullName evidence="2">Uncharacterized protein</fullName>
    </submittedName>
</protein>
<gene>
    <name evidence="2" type="ORF">GGR04_002383</name>
</gene>
<sequence>MKHDNADFAGRRDTARQAKAALLEKAKAKLADPALEARRAERALVVAARAEREAARAKEAEAQALEEAERQRVAAEVAAQEEAVRQEALEAELAAEKAKAKEADKHVASFLRDEAALKAARDARYAARQARRNN</sequence>
<reference evidence="2 3" key="1">
    <citation type="submission" date="2020-08" db="EMBL/GenBank/DDBJ databases">
        <title>Genomic Encyclopedia of Type Strains, Phase IV (KMG-IV): sequencing the most valuable type-strain genomes for metagenomic binning, comparative biology and taxonomic classification.</title>
        <authorList>
            <person name="Goeker M."/>
        </authorList>
    </citation>
    <scope>NUCLEOTIDE SEQUENCE [LARGE SCALE GENOMIC DNA]</scope>
    <source>
        <strain evidence="2 3">DSM 102238</strain>
    </source>
</reference>
<keyword evidence="3" id="KW-1185">Reference proteome</keyword>
<comment type="caution">
    <text evidence="2">The sequence shown here is derived from an EMBL/GenBank/DDBJ whole genome shotgun (WGS) entry which is preliminary data.</text>
</comment>
<name>A0A7W6EC36_9HYPH</name>
<organism evidence="2 3">
    <name type="scientific">Aureimonas pseudogalii</name>
    <dbReference type="NCBI Taxonomy" id="1744844"/>
    <lineage>
        <taxon>Bacteria</taxon>
        <taxon>Pseudomonadati</taxon>
        <taxon>Pseudomonadota</taxon>
        <taxon>Alphaproteobacteria</taxon>
        <taxon>Hyphomicrobiales</taxon>
        <taxon>Aurantimonadaceae</taxon>
        <taxon>Aureimonas</taxon>
    </lineage>
</organism>
<evidence type="ECO:0000313" key="3">
    <source>
        <dbReference type="Proteomes" id="UP000542776"/>
    </source>
</evidence>
<dbReference type="Pfam" id="PF20089">
    <property type="entry name" value="DUF6481"/>
    <property type="match status" value="1"/>
</dbReference>
<dbReference type="InterPro" id="IPR045510">
    <property type="entry name" value="DUF6481"/>
</dbReference>
<dbReference type="Proteomes" id="UP000542776">
    <property type="component" value="Unassembled WGS sequence"/>
</dbReference>